<dbReference type="EMBL" id="KZ805787">
    <property type="protein sequence ID" value="PVH91756.1"/>
    <property type="molecule type" value="Genomic_DNA"/>
</dbReference>
<evidence type="ECO:0000313" key="1">
    <source>
        <dbReference type="EMBL" id="PVH91756.1"/>
    </source>
</evidence>
<accession>A0A2V1D165</accession>
<proteinExistence type="predicted"/>
<feature type="non-terminal residue" evidence="1">
    <location>
        <position position="63"/>
    </location>
</feature>
<gene>
    <name evidence="1" type="ORF">DM02DRAFT_620334</name>
</gene>
<dbReference type="Proteomes" id="UP000244855">
    <property type="component" value="Unassembled WGS sequence"/>
</dbReference>
<protein>
    <submittedName>
        <fullName evidence="1">Uncharacterized protein</fullName>
    </submittedName>
</protein>
<dbReference type="AlphaFoldDB" id="A0A2V1D165"/>
<keyword evidence="2" id="KW-1185">Reference proteome</keyword>
<name>A0A2V1D165_9PLEO</name>
<organism evidence="1 2">
    <name type="scientific">Periconia macrospinosa</name>
    <dbReference type="NCBI Taxonomy" id="97972"/>
    <lineage>
        <taxon>Eukaryota</taxon>
        <taxon>Fungi</taxon>
        <taxon>Dikarya</taxon>
        <taxon>Ascomycota</taxon>
        <taxon>Pezizomycotina</taxon>
        <taxon>Dothideomycetes</taxon>
        <taxon>Pleosporomycetidae</taxon>
        <taxon>Pleosporales</taxon>
        <taxon>Massarineae</taxon>
        <taxon>Periconiaceae</taxon>
        <taxon>Periconia</taxon>
    </lineage>
</organism>
<evidence type="ECO:0000313" key="2">
    <source>
        <dbReference type="Proteomes" id="UP000244855"/>
    </source>
</evidence>
<sequence length="63" mass="6980">MVGAMRMLCVEWAKQGQLSFIGQTVELMIAELHPLMGPVREDFFADILVTIEGPTWGLLSQSS</sequence>
<reference evidence="1 2" key="1">
    <citation type="journal article" date="2018" name="Sci. Rep.">
        <title>Comparative genomics provides insights into the lifestyle and reveals functional heterogeneity of dark septate endophytic fungi.</title>
        <authorList>
            <person name="Knapp D.G."/>
            <person name="Nemeth J.B."/>
            <person name="Barry K."/>
            <person name="Hainaut M."/>
            <person name="Henrissat B."/>
            <person name="Johnson J."/>
            <person name="Kuo A."/>
            <person name="Lim J.H.P."/>
            <person name="Lipzen A."/>
            <person name="Nolan M."/>
            <person name="Ohm R.A."/>
            <person name="Tamas L."/>
            <person name="Grigoriev I.V."/>
            <person name="Spatafora J.W."/>
            <person name="Nagy L.G."/>
            <person name="Kovacs G.M."/>
        </authorList>
    </citation>
    <scope>NUCLEOTIDE SEQUENCE [LARGE SCALE GENOMIC DNA]</scope>
    <source>
        <strain evidence="1 2">DSE2036</strain>
    </source>
</reference>